<reference evidence="4" key="1">
    <citation type="submission" date="2016-06" db="UniProtKB">
        <authorList>
            <consortium name="WormBaseParasite"/>
        </authorList>
    </citation>
    <scope>IDENTIFICATION</scope>
</reference>
<evidence type="ECO:0000313" key="4">
    <source>
        <dbReference type="WBParaSite" id="TCNE_0001430901-mRNA-1"/>
    </source>
</evidence>
<keyword evidence="3" id="KW-1185">Reference proteome</keyword>
<reference evidence="2 3" key="2">
    <citation type="submission" date="2018-11" db="EMBL/GenBank/DDBJ databases">
        <authorList>
            <consortium name="Pathogen Informatics"/>
        </authorList>
    </citation>
    <scope>NUCLEOTIDE SEQUENCE [LARGE SCALE GENOMIC DNA]</scope>
</reference>
<gene>
    <name evidence="2" type="ORF">TCNE_LOCUS14309</name>
</gene>
<dbReference type="Proteomes" id="UP000050794">
    <property type="component" value="Unassembled WGS sequence"/>
</dbReference>
<evidence type="ECO:0000256" key="1">
    <source>
        <dbReference type="SAM" id="Phobius"/>
    </source>
</evidence>
<feature type="transmembrane region" description="Helical" evidence="1">
    <location>
        <begin position="42"/>
        <end position="62"/>
    </location>
</feature>
<name>A0A183V0N9_TOXCA</name>
<proteinExistence type="predicted"/>
<sequence length="213" mass="23735">MENLPAASIERTVKSMKSQLFKVFKETYGHISASKILNRARWYIAMQVSCYAFGAVVRLPVWPAMQYGLPVVIDICDYAYNGTLFILSLATIVVTIKALIVVKKFKASMKSNAAEAAQQRRLISFLIYCIPLNVLNIPLVVFAITFIFVDDITIERIGTIGAMLEYELRTVVISICTLFALTPYRRSMLALFGCGEKSIQKVAPTAMSTTNRG</sequence>
<accession>A0A183V0N9</accession>
<dbReference type="WBParaSite" id="TCNE_0001430901-mRNA-1">
    <property type="protein sequence ID" value="TCNE_0001430901-mRNA-1"/>
    <property type="gene ID" value="TCNE_0001430901"/>
</dbReference>
<keyword evidence="1" id="KW-1133">Transmembrane helix</keyword>
<evidence type="ECO:0000313" key="3">
    <source>
        <dbReference type="Proteomes" id="UP000050794"/>
    </source>
</evidence>
<keyword evidence="1" id="KW-0812">Transmembrane</keyword>
<protein>
    <submittedName>
        <fullName evidence="4">G protein-coupled receptor</fullName>
    </submittedName>
</protein>
<feature type="transmembrane region" description="Helical" evidence="1">
    <location>
        <begin position="82"/>
        <end position="102"/>
    </location>
</feature>
<keyword evidence="1" id="KW-0472">Membrane</keyword>
<dbReference type="AlphaFoldDB" id="A0A183V0N9"/>
<feature type="transmembrane region" description="Helical" evidence="1">
    <location>
        <begin position="122"/>
        <end position="148"/>
    </location>
</feature>
<feature type="transmembrane region" description="Helical" evidence="1">
    <location>
        <begin position="168"/>
        <end position="184"/>
    </location>
</feature>
<evidence type="ECO:0000313" key="2">
    <source>
        <dbReference type="EMBL" id="VDM45630.1"/>
    </source>
</evidence>
<dbReference type="EMBL" id="UYWY01022178">
    <property type="protein sequence ID" value="VDM45630.1"/>
    <property type="molecule type" value="Genomic_DNA"/>
</dbReference>
<organism evidence="3 4">
    <name type="scientific">Toxocara canis</name>
    <name type="common">Canine roundworm</name>
    <dbReference type="NCBI Taxonomy" id="6265"/>
    <lineage>
        <taxon>Eukaryota</taxon>
        <taxon>Metazoa</taxon>
        <taxon>Ecdysozoa</taxon>
        <taxon>Nematoda</taxon>
        <taxon>Chromadorea</taxon>
        <taxon>Rhabditida</taxon>
        <taxon>Spirurina</taxon>
        <taxon>Ascaridomorpha</taxon>
        <taxon>Ascaridoidea</taxon>
        <taxon>Toxocaridae</taxon>
        <taxon>Toxocara</taxon>
    </lineage>
</organism>